<reference evidence="1" key="1">
    <citation type="submission" date="2014-09" db="EMBL/GenBank/DDBJ databases">
        <authorList>
            <person name="Magalhaes I.L.F."/>
            <person name="Oliveira U."/>
            <person name="Santos F.R."/>
            <person name="Vidigal T.H.D.A."/>
            <person name="Brescovit A.D."/>
            <person name="Santos A.J."/>
        </authorList>
    </citation>
    <scope>NUCLEOTIDE SEQUENCE</scope>
    <source>
        <tissue evidence="1">Shoot tissue taken approximately 20 cm above the soil surface</tissue>
    </source>
</reference>
<accession>A0A0A8YAW7</accession>
<protein>
    <submittedName>
        <fullName evidence="1">Uncharacterized protein</fullName>
    </submittedName>
</protein>
<evidence type="ECO:0000313" key="1">
    <source>
        <dbReference type="EMBL" id="JAD23096.1"/>
    </source>
</evidence>
<name>A0A0A8YAW7_ARUDO</name>
<reference evidence="1" key="2">
    <citation type="journal article" date="2015" name="Data Brief">
        <title>Shoot transcriptome of the giant reed, Arundo donax.</title>
        <authorList>
            <person name="Barrero R.A."/>
            <person name="Guerrero F.D."/>
            <person name="Moolhuijzen P."/>
            <person name="Goolsby J.A."/>
            <person name="Tidwell J."/>
            <person name="Bellgard S.E."/>
            <person name="Bellgard M.I."/>
        </authorList>
    </citation>
    <scope>NUCLEOTIDE SEQUENCE</scope>
    <source>
        <tissue evidence="1">Shoot tissue taken approximately 20 cm above the soil surface</tissue>
    </source>
</reference>
<sequence length="92" mass="9683">MSQTIMKKDQITTCGVPAVSRDDRRKGGAVGTSIEHLACITCGICSAWMVVIPRDVVREGDEGMVSLSPPHHNSGLDASFGNLIAALTCGIQ</sequence>
<organism evidence="1">
    <name type="scientific">Arundo donax</name>
    <name type="common">Giant reed</name>
    <name type="synonym">Donax arundinaceus</name>
    <dbReference type="NCBI Taxonomy" id="35708"/>
    <lineage>
        <taxon>Eukaryota</taxon>
        <taxon>Viridiplantae</taxon>
        <taxon>Streptophyta</taxon>
        <taxon>Embryophyta</taxon>
        <taxon>Tracheophyta</taxon>
        <taxon>Spermatophyta</taxon>
        <taxon>Magnoliopsida</taxon>
        <taxon>Liliopsida</taxon>
        <taxon>Poales</taxon>
        <taxon>Poaceae</taxon>
        <taxon>PACMAD clade</taxon>
        <taxon>Arundinoideae</taxon>
        <taxon>Arundineae</taxon>
        <taxon>Arundo</taxon>
    </lineage>
</organism>
<dbReference type="AlphaFoldDB" id="A0A0A8YAW7"/>
<dbReference type="EMBL" id="GBRH01274799">
    <property type="protein sequence ID" value="JAD23096.1"/>
    <property type="molecule type" value="Transcribed_RNA"/>
</dbReference>
<proteinExistence type="predicted"/>